<feature type="compositionally biased region" description="Acidic residues" evidence="1">
    <location>
        <begin position="24"/>
        <end position="36"/>
    </location>
</feature>
<protein>
    <submittedName>
        <fullName evidence="2">Uncharacterized protein</fullName>
    </submittedName>
</protein>
<comment type="caution">
    <text evidence="2">The sequence shown here is derived from an EMBL/GenBank/DDBJ whole genome shotgun (WGS) entry which is preliminary data.</text>
</comment>
<organism evidence="2 3">
    <name type="scientific">Cichlidogyrus casuarinus</name>
    <dbReference type="NCBI Taxonomy" id="1844966"/>
    <lineage>
        <taxon>Eukaryota</taxon>
        <taxon>Metazoa</taxon>
        <taxon>Spiralia</taxon>
        <taxon>Lophotrochozoa</taxon>
        <taxon>Platyhelminthes</taxon>
        <taxon>Monogenea</taxon>
        <taxon>Monopisthocotylea</taxon>
        <taxon>Dactylogyridea</taxon>
        <taxon>Ancyrocephalidae</taxon>
        <taxon>Cichlidogyrus</taxon>
    </lineage>
</organism>
<keyword evidence="3" id="KW-1185">Reference proteome</keyword>
<feature type="region of interest" description="Disordered" evidence="1">
    <location>
        <begin position="15"/>
        <end position="54"/>
    </location>
</feature>
<sequence>MEENAAQFIVTETRKLSKKKPIADEDDVVSDSDDSCSESSFKMPDTPVGSVGDLTDHVDSVIAHINHPKEQNKDHSFANFKTGIESDNWAAETQEAEDDFGGFECAASVKPIHLNPSLLVSL</sequence>
<dbReference type="Proteomes" id="UP001626550">
    <property type="component" value="Unassembled WGS sequence"/>
</dbReference>
<dbReference type="EMBL" id="JBJKFK010000625">
    <property type="protein sequence ID" value="KAL3315995.1"/>
    <property type="molecule type" value="Genomic_DNA"/>
</dbReference>
<evidence type="ECO:0000256" key="1">
    <source>
        <dbReference type="SAM" id="MobiDB-lite"/>
    </source>
</evidence>
<accession>A0ABD2Q8V9</accession>
<proteinExistence type="predicted"/>
<evidence type="ECO:0000313" key="2">
    <source>
        <dbReference type="EMBL" id="KAL3315995.1"/>
    </source>
</evidence>
<reference evidence="2 3" key="1">
    <citation type="submission" date="2024-11" db="EMBL/GenBank/DDBJ databases">
        <title>Adaptive evolution of stress response genes in parasites aligns with host niche diversity.</title>
        <authorList>
            <person name="Hahn C."/>
            <person name="Resl P."/>
        </authorList>
    </citation>
    <scope>NUCLEOTIDE SEQUENCE [LARGE SCALE GENOMIC DNA]</scope>
    <source>
        <strain evidence="2">EGGRZ-B1_66</strain>
        <tissue evidence="2">Body</tissue>
    </source>
</reference>
<gene>
    <name evidence="2" type="ORF">Ciccas_005365</name>
</gene>
<name>A0ABD2Q8V9_9PLAT</name>
<evidence type="ECO:0000313" key="3">
    <source>
        <dbReference type="Proteomes" id="UP001626550"/>
    </source>
</evidence>
<dbReference type="AlphaFoldDB" id="A0ABD2Q8V9"/>